<organism evidence="2 3">
    <name type="scientific">Pseudomonas capeferrum</name>
    <dbReference type="NCBI Taxonomy" id="1495066"/>
    <lineage>
        <taxon>Bacteria</taxon>
        <taxon>Pseudomonadati</taxon>
        <taxon>Pseudomonadota</taxon>
        <taxon>Gammaproteobacteria</taxon>
        <taxon>Pseudomonadales</taxon>
        <taxon>Pseudomonadaceae</taxon>
        <taxon>Pseudomonas</taxon>
    </lineage>
</organism>
<accession>A0ABY7REG1</accession>
<dbReference type="InterPro" id="IPR012334">
    <property type="entry name" value="Pectin_lyas_fold"/>
</dbReference>
<dbReference type="Gene3D" id="2.160.20.10">
    <property type="entry name" value="Single-stranded right-handed beta-helix, Pectin lyase-like"/>
    <property type="match status" value="1"/>
</dbReference>
<dbReference type="InterPro" id="IPR011050">
    <property type="entry name" value="Pectin_lyase_fold/virulence"/>
</dbReference>
<evidence type="ECO:0000259" key="1">
    <source>
        <dbReference type="Pfam" id="PF13229"/>
    </source>
</evidence>
<feature type="domain" description="Right handed beta helix" evidence="1">
    <location>
        <begin position="394"/>
        <end position="531"/>
    </location>
</feature>
<dbReference type="EMBL" id="CP116669">
    <property type="protein sequence ID" value="WCI02008.1"/>
    <property type="molecule type" value="Genomic_DNA"/>
</dbReference>
<dbReference type="Proteomes" id="UP001214301">
    <property type="component" value="Chromosome"/>
</dbReference>
<name>A0ABY7REG1_9PSED</name>
<protein>
    <submittedName>
        <fullName evidence="2">Right-handed parallel beta-helix repeat-containing protein</fullName>
    </submittedName>
</protein>
<gene>
    <name evidence="2" type="ORF">PMC74_09050</name>
</gene>
<reference evidence="2 3" key="1">
    <citation type="journal article" date="2020" name="Front. Microbiol.">
        <title>Toward Biorecycling: Isolation of a Soil Bacterium That Grows on a Polyurethane Oligomer and Monomer.</title>
        <authorList>
            <person name="Espinosa M.J.C."/>
            <person name="Blanco A.C."/>
            <person name="Schmidgall T."/>
            <person name="Atanasoff-Kardjalieff A.K."/>
            <person name="Kappelmeyer U."/>
            <person name="Tischler D."/>
            <person name="Pieper D.H."/>
            <person name="Heipieper H.J."/>
            <person name="Eberlein C."/>
        </authorList>
    </citation>
    <scope>NUCLEOTIDE SEQUENCE [LARGE SCALE GENOMIC DNA]</scope>
    <source>
        <strain evidence="2 3">TDA1</strain>
    </source>
</reference>
<keyword evidence="3" id="KW-1185">Reference proteome</keyword>
<evidence type="ECO:0000313" key="3">
    <source>
        <dbReference type="Proteomes" id="UP001214301"/>
    </source>
</evidence>
<dbReference type="SUPFAM" id="SSF51126">
    <property type="entry name" value="Pectin lyase-like"/>
    <property type="match status" value="2"/>
</dbReference>
<dbReference type="Pfam" id="PF13229">
    <property type="entry name" value="Beta_helix"/>
    <property type="match status" value="1"/>
</dbReference>
<sequence>MTTAINIWDYAHLVSSKPNIADPNTWNWTPAVAEAVRVGGEIEFTGNQTYIISSVQILANCRIHFQVGTVIQRLANFDGEAKSYWSNGAAVFELGVPGLNVEFLGQWTYDGNEASMLTKEPTGFFVKCMPKSLAPQDDTKLKISGGTFRNGTSGYLCLRGTDQARQFNTLVSVMDCFFHGTRYGTGRDDPNTPTAVGYSPNYILCADYVQLSCHNFWADFENPISTGKYSVTAILGTYVGRDPLTSGQCSITLTGRTNLRRMGRGGPGYDGSWSTALNGIGCIDVYGNGENLFVEDIRAMDCYSIPLRGKSSLKEFTALKGRFENCVGGINISPSSTGPVRCTVSIGQIRTIDCKIPVIEVTGSTPAESVPMATIESVHCTGSKGQDNQANVGVNLTGVVRLRNIEVCTVEAVYSDKSDEHGISCTSIQDLTIAKARIKNCGRIGVHVTGCTDVNITANVEACGGEGINLSYCTGKVRISRCVTKNTVNYGIFANITSAQEIVMEENTVSEVSGNSRGLYAAGALNRIHGNIVGAGVTTPYVSVGSSRNLSSENSWEPADFWGSSVAPTVGTYKRGDRIKNITPTGVAGSVREQTCTAAGTPGIWAPTNF</sequence>
<proteinExistence type="predicted"/>
<dbReference type="InterPro" id="IPR039448">
    <property type="entry name" value="Beta_helix"/>
</dbReference>
<dbReference type="RefSeq" id="WP_047581901.1">
    <property type="nucleotide sequence ID" value="NZ_CP116669.1"/>
</dbReference>
<evidence type="ECO:0000313" key="2">
    <source>
        <dbReference type="EMBL" id="WCI02008.1"/>
    </source>
</evidence>